<dbReference type="EMBL" id="CAMXCT030002647">
    <property type="protein sequence ID" value="CAL4786869.1"/>
    <property type="molecule type" value="Genomic_DNA"/>
</dbReference>
<dbReference type="PROSITE" id="PS50082">
    <property type="entry name" value="WD_REPEATS_2"/>
    <property type="match status" value="1"/>
</dbReference>
<evidence type="ECO:0000313" key="5">
    <source>
        <dbReference type="EMBL" id="CAI3999557.1"/>
    </source>
</evidence>
<dbReference type="InterPro" id="IPR001680">
    <property type="entry name" value="WD40_rpt"/>
</dbReference>
<evidence type="ECO:0000313" key="6">
    <source>
        <dbReference type="EMBL" id="CAL1152932.1"/>
    </source>
</evidence>
<dbReference type="InterPro" id="IPR015943">
    <property type="entry name" value="WD40/YVTN_repeat-like_dom_sf"/>
</dbReference>
<evidence type="ECO:0000256" key="3">
    <source>
        <dbReference type="PROSITE-ProRule" id="PRU00221"/>
    </source>
</evidence>
<dbReference type="PANTHER" id="PTHR19848:SF8">
    <property type="entry name" value="F-BOX AND WD REPEAT DOMAIN CONTAINING 7"/>
    <property type="match status" value="1"/>
</dbReference>
<evidence type="ECO:0000313" key="8">
    <source>
        <dbReference type="Proteomes" id="UP001152797"/>
    </source>
</evidence>
<dbReference type="PANTHER" id="PTHR19848">
    <property type="entry name" value="WD40 REPEAT PROTEIN"/>
    <property type="match status" value="1"/>
</dbReference>
<protein>
    <submittedName>
        <fullName evidence="7">Vegetative incompatibility protein HET-E-1</fullName>
    </submittedName>
</protein>
<evidence type="ECO:0000313" key="7">
    <source>
        <dbReference type="EMBL" id="CAL4786869.1"/>
    </source>
</evidence>
<proteinExistence type="predicted"/>
<reference evidence="5" key="1">
    <citation type="submission" date="2022-10" db="EMBL/GenBank/DDBJ databases">
        <authorList>
            <person name="Chen Y."/>
            <person name="Dougan E. K."/>
            <person name="Chan C."/>
            <person name="Rhodes N."/>
            <person name="Thang M."/>
        </authorList>
    </citation>
    <scope>NUCLEOTIDE SEQUENCE</scope>
</reference>
<evidence type="ECO:0000256" key="1">
    <source>
        <dbReference type="ARBA" id="ARBA00022574"/>
    </source>
</evidence>
<dbReference type="AlphaFoldDB" id="A0A9P1CVW3"/>
<dbReference type="Gene3D" id="3.10.20.90">
    <property type="entry name" value="Phosphatidylinositol 3-kinase Catalytic Subunit, Chain A, domain 1"/>
    <property type="match status" value="1"/>
</dbReference>
<dbReference type="SMART" id="SM00320">
    <property type="entry name" value="WD40"/>
    <property type="match status" value="8"/>
</dbReference>
<dbReference type="InterPro" id="IPR011047">
    <property type="entry name" value="Quinoprotein_ADH-like_sf"/>
</dbReference>
<dbReference type="SUPFAM" id="SSF50998">
    <property type="entry name" value="Quinoprotein alcohol dehydrogenase-like"/>
    <property type="match status" value="2"/>
</dbReference>
<dbReference type="Pfam" id="PF00400">
    <property type="entry name" value="WD40"/>
    <property type="match status" value="3"/>
</dbReference>
<dbReference type="Proteomes" id="UP001152797">
    <property type="component" value="Unassembled WGS sequence"/>
</dbReference>
<accession>A0A9P1CVW3</accession>
<keyword evidence="2" id="KW-0677">Repeat</keyword>
<name>A0A9P1CVW3_9DINO</name>
<dbReference type="CDD" id="cd00200">
    <property type="entry name" value="WD40"/>
    <property type="match status" value="1"/>
</dbReference>
<gene>
    <name evidence="5" type="ORF">C1SCF055_LOCUS25745</name>
</gene>
<reference evidence="6" key="2">
    <citation type="submission" date="2024-04" db="EMBL/GenBank/DDBJ databases">
        <authorList>
            <person name="Chen Y."/>
            <person name="Shah S."/>
            <person name="Dougan E. K."/>
            <person name="Thang M."/>
            <person name="Chan C."/>
        </authorList>
    </citation>
    <scope>NUCLEOTIDE SEQUENCE [LARGE SCALE GENOMIC DNA]</scope>
</reference>
<dbReference type="OrthoDB" id="674604at2759"/>
<dbReference type="Gene3D" id="2.130.10.10">
    <property type="entry name" value="YVTN repeat-like/Quinoprotein amine dehydrogenase"/>
    <property type="match status" value="3"/>
</dbReference>
<comment type="caution">
    <text evidence="5">The sequence shown here is derived from an EMBL/GenBank/DDBJ whole genome shotgun (WGS) entry which is preliminary data.</text>
</comment>
<organism evidence="5">
    <name type="scientific">Cladocopium goreaui</name>
    <dbReference type="NCBI Taxonomy" id="2562237"/>
    <lineage>
        <taxon>Eukaryota</taxon>
        <taxon>Sar</taxon>
        <taxon>Alveolata</taxon>
        <taxon>Dinophyceae</taxon>
        <taxon>Suessiales</taxon>
        <taxon>Symbiodiniaceae</taxon>
        <taxon>Cladocopium</taxon>
    </lineage>
</organism>
<keyword evidence="8" id="KW-1185">Reference proteome</keyword>
<keyword evidence="1 3" id="KW-0853">WD repeat</keyword>
<feature type="repeat" description="WD" evidence="3">
    <location>
        <begin position="207"/>
        <end position="248"/>
    </location>
</feature>
<dbReference type="EMBL" id="CAMXCT020002647">
    <property type="protein sequence ID" value="CAL1152932.1"/>
    <property type="molecule type" value="Genomic_DNA"/>
</dbReference>
<evidence type="ECO:0000256" key="4">
    <source>
        <dbReference type="SAM" id="MobiDB-lite"/>
    </source>
</evidence>
<evidence type="ECO:0000256" key="2">
    <source>
        <dbReference type="ARBA" id="ARBA00022737"/>
    </source>
</evidence>
<sequence>MTSVGSRSRSRSPRSPETETETFDVEVKLLSGETLATIKVNAADPVSQLREKIEALDVSELGAFPQSALMFGRHELDLGDTAGAVGLCQGSVLTLLRLPPRKLCTASEDGTARMFELHTGKTLSILGGHCSAVVSVTFSEDVTRALTMTSARSIAMYDASSGVQLWRVLGPVQDACLAADGRRVLVMDSHSVVGLLDAQTGRLLTNLVHHAYYVCTAVFSPDGKALLTSSVEGFARLFDVESGGCLVTFGRKATGGRSVGMSAASFSPDATKVLASMYDGSVDLYDRTSGERICSCAGHKFSLRSCIMSPDGKKILTASKDGTSKLFCASSGEYLGSFDAEAVLCGANFSPDLSKVLTAAQDGVAKLFDTHSGACLQEFPDHSAPVLSATMSFDGTWVLTSSSDLEAKLFETNTGRCLRSFSEENGFVTCAQWAPGGRQLLLAFFSGKVAVFDPASDRFVQEFVGHTDCVHSMKLI</sequence>
<dbReference type="EMBL" id="CAMXCT010002647">
    <property type="protein sequence ID" value="CAI3999557.1"/>
    <property type="molecule type" value="Genomic_DNA"/>
</dbReference>
<feature type="region of interest" description="Disordered" evidence="4">
    <location>
        <begin position="1"/>
        <end position="22"/>
    </location>
</feature>